<comment type="caution">
    <text evidence="7">The sequence shown here is derived from an EMBL/GenBank/DDBJ whole genome shotgun (WGS) entry which is preliminary data.</text>
</comment>
<sequence length="470" mass="49903">MAKSQVPVWLTGTAIVVALGAGAVGGAMWGQNNARGTQLDANTAKIVAMYQTIDSQYYEQPNAKKLTDGAINGMLASLKDPYSTYLQTDSKAQLDDTISASFGGIGATLRSENQKLYIDSFTQDSPAKKAGLKVDDQVTAINGKSTAKLSVTDAVKKVRGDIGTKVTLTIKRNGAAKTLTVTRAKITTDTVNGELDATNKTVGIISISTFSDPTAKQFESTVKKLRKQGAKRFVLDLRGNPGGMMDRALQISSMFLKNGQIIMQVQPRTGDKTVYKASKKLDKGFKVTEPTAVLIDGNTASASEITAAALHDNRNVPLVGEKSFGKGTVQTVNQLNEASELKLTVAKWLTPKGQWIHHQGLTPTIEVDYPAYANTPVISAKRLDTNSTGSDVRALQQSLAALGYNPGEVNGSYTAATQKAVTAFQKAAQLPETGISDQATIDMVTKALAGKVAANDNMTKQAIAAVLKIK</sequence>
<dbReference type="Pfam" id="PF22694">
    <property type="entry name" value="CtpB_N-like"/>
    <property type="match status" value="1"/>
</dbReference>
<evidence type="ECO:0000259" key="6">
    <source>
        <dbReference type="PROSITE" id="PS50106"/>
    </source>
</evidence>
<evidence type="ECO:0000256" key="3">
    <source>
        <dbReference type="ARBA" id="ARBA00022801"/>
    </source>
</evidence>
<dbReference type="GO" id="GO:0007165">
    <property type="term" value="P:signal transduction"/>
    <property type="evidence" value="ECO:0007669"/>
    <property type="project" value="TreeGrafter"/>
</dbReference>
<dbReference type="InterPro" id="IPR001478">
    <property type="entry name" value="PDZ"/>
</dbReference>
<dbReference type="InterPro" id="IPR036034">
    <property type="entry name" value="PDZ_sf"/>
</dbReference>
<dbReference type="Gene3D" id="3.90.226.10">
    <property type="entry name" value="2-enoyl-CoA Hydratase, Chain A, domain 1"/>
    <property type="match status" value="1"/>
</dbReference>
<dbReference type="PANTHER" id="PTHR32060">
    <property type="entry name" value="TAIL-SPECIFIC PROTEASE"/>
    <property type="match status" value="1"/>
</dbReference>
<gene>
    <name evidence="7" type="ORF">IV56_GL001397</name>
</gene>
<dbReference type="GO" id="GO:0030288">
    <property type="term" value="C:outer membrane-bounded periplasmic space"/>
    <property type="evidence" value="ECO:0007669"/>
    <property type="project" value="TreeGrafter"/>
</dbReference>
<evidence type="ECO:0000313" key="7">
    <source>
        <dbReference type="EMBL" id="KRO18266.1"/>
    </source>
</evidence>
<name>A0A0R2N5C0_9LACO</name>
<evidence type="ECO:0000256" key="4">
    <source>
        <dbReference type="ARBA" id="ARBA00022825"/>
    </source>
</evidence>
<dbReference type="NCBIfam" id="TIGR00225">
    <property type="entry name" value="prc"/>
    <property type="match status" value="1"/>
</dbReference>
<dbReference type="InterPro" id="IPR055210">
    <property type="entry name" value="CtpA/B_N"/>
</dbReference>
<dbReference type="InterPro" id="IPR004447">
    <property type="entry name" value="Peptidase_S41A"/>
</dbReference>
<dbReference type="CDD" id="cd07560">
    <property type="entry name" value="Peptidase_S41_CPP"/>
    <property type="match status" value="1"/>
</dbReference>
<keyword evidence="4 5" id="KW-0720">Serine protease</keyword>
<keyword evidence="2 5" id="KW-0645">Protease</keyword>
<dbReference type="InterPro" id="IPR029045">
    <property type="entry name" value="ClpP/crotonase-like_dom_sf"/>
</dbReference>
<dbReference type="GO" id="GO:0004175">
    <property type="term" value="F:endopeptidase activity"/>
    <property type="evidence" value="ECO:0007669"/>
    <property type="project" value="TreeGrafter"/>
</dbReference>
<dbReference type="InterPro" id="IPR041489">
    <property type="entry name" value="PDZ_6"/>
</dbReference>
<dbReference type="Proteomes" id="UP000050969">
    <property type="component" value="Unassembled WGS sequence"/>
</dbReference>
<dbReference type="Pfam" id="PF01471">
    <property type="entry name" value="PG_binding_1"/>
    <property type="match status" value="1"/>
</dbReference>
<dbReference type="Pfam" id="PF17820">
    <property type="entry name" value="PDZ_6"/>
    <property type="match status" value="1"/>
</dbReference>
<dbReference type="SUPFAM" id="SSF52096">
    <property type="entry name" value="ClpP/crotonase"/>
    <property type="match status" value="1"/>
</dbReference>
<dbReference type="Gene3D" id="2.30.42.10">
    <property type="match status" value="1"/>
</dbReference>
<dbReference type="CDD" id="cd06782">
    <property type="entry name" value="cpPDZ_CPP-like"/>
    <property type="match status" value="1"/>
</dbReference>
<dbReference type="STRING" id="1293598.IV56_GL001397"/>
<keyword evidence="8" id="KW-1185">Reference proteome</keyword>
<dbReference type="GO" id="GO:0006508">
    <property type="term" value="P:proteolysis"/>
    <property type="evidence" value="ECO:0007669"/>
    <property type="project" value="UniProtKB-KW"/>
</dbReference>
<dbReference type="PROSITE" id="PS50106">
    <property type="entry name" value="PDZ"/>
    <property type="match status" value="1"/>
</dbReference>
<dbReference type="Pfam" id="PF03572">
    <property type="entry name" value="Peptidase_S41"/>
    <property type="match status" value="1"/>
</dbReference>
<dbReference type="GO" id="GO:0008236">
    <property type="term" value="F:serine-type peptidase activity"/>
    <property type="evidence" value="ECO:0007669"/>
    <property type="project" value="UniProtKB-KW"/>
</dbReference>
<organism evidence="7 8">
    <name type="scientific">Lacticaseibacillus saniviri JCM 17471 = DSM 24301</name>
    <dbReference type="NCBI Taxonomy" id="1293598"/>
    <lineage>
        <taxon>Bacteria</taxon>
        <taxon>Bacillati</taxon>
        <taxon>Bacillota</taxon>
        <taxon>Bacilli</taxon>
        <taxon>Lactobacillales</taxon>
        <taxon>Lactobacillaceae</taxon>
        <taxon>Lacticaseibacillus</taxon>
    </lineage>
</organism>
<accession>A0A0R2N5C0</accession>
<reference evidence="7 8" key="1">
    <citation type="journal article" date="2015" name="Genome Announc.">
        <title>Expanding the biotechnology potential of lactobacilli through comparative genomics of 213 strains and associated genera.</title>
        <authorList>
            <person name="Sun Z."/>
            <person name="Harris H.M."/>
            <person name="McCann A."/>
            <person name="Guo C."/>
            <person name="Argimon S."/>
            <person name="Zhang W."/>
            <person name="Yang X."/>
            <person name="Jeffery I.B."/>
            <person name="Cooney J.C."/>
            <person name="Kagawa T.F."/>
            <person name="Liu W."/>
            <person name="Song Y."/>
            <person name="Salvetti E."/>
            <person name="Wrobel A."/>
            <person name="Rasinkangas P."/>
            <person name="Parkhill J."/>
            <person name="Rea M.C."/>
            <person name="O'Sullivan O."/>
            <person name="Ritari J."/>
            <person name="Douillard F.P."/>
            <person name="Paul Ross R."/>
            <person name="Yang R."/>
            <person name="Briner A.E."/>
            <person name="Felis G.E."/>
            <person name="de Vos W.M."/>
            <person name="Barrangou R."/>
            <person name="Klaenhammer T.R."/>
            <person name="Caufield P.W."/>
            <person name="Cui Y."/>
            <person name="Zhang H."/>
            <person name="O'Toole P.W."/>
        </authorList>
    </citation>
    <scope>NUCLEOTIDE SEQUENCE [LARGE SCALE GENOMIC DNA]</scope>
    <source>
        <strain evidence="7 8">DSM 24301</strain>
    </source>
</reference>
<evidence type="ECO:0000313" key="8">
    <source>
        <dbReference type="Proteomes" id="UP000050969"/>
    </source>
</evidence>
<evidence type="ECO:0000256" key="1">
    <source>
        <dbReference type="ARBA" id="ARBA00009179"/>
    </source>
</evidence>
<dbReference type="InterPro" id="IPR036366">
    <property type="entry name" value="PGBDSf"/>
</dbReference>
<dbReference type="SUPFAM" id="SSF47090">
    <property type="entry name" value="PGBD-like"/>
    <property type="match status" value="1"/>
</dbReference>
<dbReference type="SMART" id="SM00228">
    <property type="entry name" value="PDZ"/>
    <property type="match status" value="1"/>
</dbReference>
<dbReference type="PANTHER" id="PTHR32060:SF30">
    <property type="entry name" value="CARBOXY-TERMINAL PROCESSING PROTEASE CTPA"/>
    <property type="match status" value="1"/>
</dbReference>
<proteinExistence type="inferred from homology"/>
<dbReference type="InterPro" id="IPR002477">
    <property type="entry name" value="Peptidoglycan-bd-like"/>
</dbReference>
<protein>
    <submittedName>
        <fullName evidence="7">Periplasmic protease</fullName>
    </submittedName>
</protein>
<dbReference type="FunFam" id="2.30.42.10:FF:000063">
    <property type="entry name" value="Peptidase, S41 family"/>
    <property type="match status" value="1"/>
</dbReference>
<dbReference type="SMART" id="SM00245">
    <property type="entry name" value="TSPc"/>
    <property type="match status" value="1"/>
</dbReference>
<comment type="similarity">
    <text evidence="1 5">Belongs to the peptidase S41A family.</text>
</comment>
<evidence type="ECO:0000256" key="2">
    <source>
        <dbReference type="ARBA" id="ARBA00022670"/>
    </source>
</evidence>
<dbReference type="Gene3D" id="3.30.750.44">
    <property type="match status" value="1"/>
</dbReference>
<dbReference type="InterPro" id="IPR036365">
    <property type="entry name" value="PGBD-like_sf"/>
</dbReference>
<dbReference type="EMBL" id="JQCE01000005">
    <property type="protein sequence ID" value="KRO18266.1"/>
    <property type="molecule type" value="Genomic_DNA"/>
</dbReference>
<dbReference type="SUPFAM" id="SSF50156">
    <property type="entry name" value="PDZ domain-like"/>
    <property type="match status" value="1"/>
</dbReference>
<keyword evidence="3 5" id="KW-0378">Hydrolase</keyword>
<evidence type="ECO:0000256" key="5">
    <source>
        <dbReference type="RuleBase" id="RU004404"/>
    </source>
</evidence>
<dbReference type="RefSeq" id="WP_056992089.1">
    <property type="nucleotide sequence ID" value="NZ_JQCE01000005.1"/>
</dbReference>
<dbReference type="PATRIC" id="fig|1293598.4.peg.1462"/>
<dbReference type="Gene3D" id="1.10.101.10">
    <property type="entry name" value="PGBD-like superfamily/PGBD"/>
    <property type="match status" value="1"/>
</dbReference>
<dbReference type="InterPro" id="IPR005151">
    <property type="entry name" value="Tail-specific_protease"/>
</dbReference>
<dbReference type="AlphaFoldDB" id="A0A0R2N5C0"/>
<feature type="domain" description="PDZ" evidence="6">
    <location>
        <begin position="103"/>
        <end position="159"/>
    </location>
</feature>